<proteinExistence type="predicted"/>
<organism evidence="1 2">
    <name type="scientific">Candidatus Kaiserbacteria bacterium CG10_big_fil_rev_8_21_14_0_10_59_10</name>
    <dbReference type="NCBI Taxonomy" id="1974612"/>
    <lineage>
        <taxon>Bacteria</taxon>
        <taxon>Candidatus Kaiseribacteriota</taxon>
    </lineage>
</organism>
<gene>
    <name evidence="1" type="ORF">COU20_00750</name>
</gene>
<accession>A0A2H0UAH1</accession>
<comment type="caution">
    <text evidence="1">The sequence shown here is derived from an EMBL/GenBank/DDBJ whole genome shotgun (WGS) entry which is preliminary data.</text>
</comment>
<reference evidence="2" key="1">
    <citation type="submission" date="2017-09" db="EMBL/GenBank/DDBJ databases">
        <title>Depth-based differentiation of microbial function through sediment-hosted aquifers and enrichment of novel symbionts in the deep terrestrial subsurface.</title>
        <authorList>
            <person name="Probst A.J."/>
            <person name="Ladd B."/>
            <person name="Jarett J.K."/>
            <person name="Geller-Mcgrath D.E."/>
            <person name="Sieber C.M.K."/>
            <person name="Emerson J.B."/>
            <person name="Anantharaman K."/>
            <person name="Thomas B.C."/>
            <person name="Malmstrom R."/>
            <person name="Stieglmeier M."/>
            <person name="Klingl A."/>
            <person name="Woyke T."/>
            <person name="Ryan C.M."/>
            <person name="Banfield J.F."/>
        </authorList>
    </citation>
    <scope>NUCLEOTIDE SEQUENCE [LARGE SCALE GENOMIC DNA]</scope>
</reference>
<dbReference type="EMBL" id="PFBM01000007">
    <property type="protein sequence ID" value="PIR82696.1"/>
    <property type="molecule type" value="Genomic_DNA"/>
</dbReference>
<dbReference type="Proteomes" id="UP000231379">
    <property type="component" value="Unassembled WGS sequence"/>
</dbReference>
<name>A0A2H0UAH1_9BACT</name>
<dbReference type="AlphaFoldDB" id="A0A2H0UAH1"/>
<evidence type="ECO:0000313" key="1">
    <source>
        <dbReference type="EMBL" id="PIR82696.1"/>
    </source>
</evidence>
<evidence type="ECO:0000313" key="2">
    <source>
        <dbReference type="Proteomes" id="UP000231379"/>
    </source>
</evidence>
<protein>
    <submittedName>
        <fullName evidence="1">Uncharacterized protein</fullName>
    </submittedName>
</protein>
<sequence length="70" mass="8162">MSINTHLGVNGHMTFTKKGGHCYQLKYAKREGLQILRRMYMREKSGQEVTCLSRKHLKVRKMLAIVGERL</sequence>